<sequence length="193" mass="20767">MRKAFTTSLLAGSLLLDAAMAHAQATFRLGPKVGYNLSSCRIALPDLPDPLSMSTSYRSGAEAGLVAQARVSDRLVVQPAVLYAQKGYGFARQNHNASFTHREEHAYRLDYLSVPVNLVYSQRPAGRGRRCLPARTRAICSAAWSLPLSATVMGPALRAAGQSVARWWTANDTPIPPTGSSTPGDPTWASRRG</sequence>
<evidence type="ECO:0000313" key="5">
    <source>
        <dbReference type="Proteomes" id="UP001596513"/>
    </source>
</evidence>
<dbReference type="EMBL" id="JBHTEK010000001">
    <property type="protein sequence ID" value="MFC7669588.1"/>
    <property type="molecule type" value="Genomic_DNA"/>
</dbReference>
<feature type="region of interest" description="Disordered" evidence="1">
    <location>
        <begin position="170"/>
        <end position="193"/>
    </location>
</feature>
<evidence type="ECO:0000313" key="4">
    <source>
        <dbReference type="EMBL" id="MFC7669588.1"/>
    </source>
</evidence>
<dbReference type="Pfam" id="PF13568">
    <property type="entry name" value="OMP_b-brl_2"/>
    <property type="match status" value="1"/>
</dbReference>
<feature type="signal peptide" evidence="2">
    <location>
        <begin position="1"/>
        <end position="23"/>
    </location>
</feature>
<reference evidence="5" key="1">
    <citation type="journal article" date="2019" name="Int. J. Syst. Evol. Microbiol.">
        <title>The Global Catalogue of Microorganisms (GCM) 10K type strain sequencing project: providing services to taxonomists for standard genome sequencing and annotation.</title>
        <authorList>
            <consortium name="The Broad Institute Genomics Platform"/>
            <consortium name="The Broad Institute Genome Sequencing Center for Infectious Disease"/>
            <person name="Wu L."/>
            <person name="Ma J."/>
        </authorList>
    </citation>
    <scope>NUCLEOTIDE SEQUENCE [LARGE SCALE GENOMIC DNA]</scope>
    <source>
        <strain evidence="5">JCM 19635</strain>
    </source>
</reference>
<evidence type="ECO:0000259" key="3">
    <source>
        <dbReference type="Pfam" id="PF13568"/>
    </source>
</evidence>
<comment type="caution">
    <text evidence="4">The sequence shown here is derived from an EMBL/GenBank/DDBJ whole genome shotgun (WGS) entry which is preliminary data.</text>
</comment>
<feature type="chain" id="PRO_5046754018" evidence="2">
    <location>
        <begin position="24"/>
        <end position="193"/>
    </location>
</feature>
<proteinExistence type="predicted"/>
<feature type="compositionally biased region" description="Low complexity" evidence="1">
    <location>
        <begin position="178"/>
        <end position="187"/>
    </location>
</feature>
<dbReference type="RefSeq" id="WP_380205081.1">
    <property type="nucleotide sequence ID" value="NZ_JBHTEK010000001.1"/>
</dbReference>
<dbReference type="InterPro" id="IPR025665">
    <property type="entry name" value="Beta-barrel_OMP_2"/>
</dbReference>
<dbReference type="Proteomes" id="UP001596513">
    <property type="component" value="Unassembled WGS sequence"/>
</dbReference>
<organism evidence="4 5">
    <name type="scientific">Hymenobacter humi</name>
    <dbReference type="NCBI Taxonomy" id="1411620"/>
    <lineage>
        <taxon>Bacteria</taxon>
        <taxon>Pseudomonadati</taxon>
        <taxon>Bacteroidota</taxon>
        <taxon>Cytophagia</taxon>
        <taxon>Cytophagales</taxon>
        <taxon>Hymenobacteraceae</taxon>
        <taxon>Hymenobacter</taxon>
    </lineage>
</organism>
<evidence type="ECO:0000256" key="1">
    <source>
        <dbReference type="SAM" id="MobiDB-lite"/>
    </source>
</evidence>
<name>A0ABW2UBC0_9BACT</name>
<feature type="domain" description="Outer membrane protein beta-barrel" evidence="3">
    <location>
        <begin position="23"/>
        <end position="124"/>
    </location>
</feature>
<protein>
    <submittedName>
        <fullName evidence="4">Outer membrane beta-barrel protein</fullName>
    </submittedName>
</protein>
<gene>
    <name evidence="4" type="ORF">ACFQT0_21130</name>
</gene>
<keyword evidence="5" id="KW-1185">Reference proteome</keyword>
<evidence type="ECO:0000256" key="2">
    <source>
        <dbReference type="SAM" id="SignalP"/>
    </source>
</evidence>
<accession>A0ABW2UBC0</accession>
<keyword evidence="2" id="KW-0732">Signal</keyword>